<dbReference type="Gene3D" id="2.40.128.270">
    <property type="match status" value="1"/>
</dbReference>
<evidence type="ECO:0000313" key="4">
    <source>
        <dbReference type="Proteomes" id="UP001285154"/>
    </source>
</evidence>
<evidence type="ECO:0000256" key="1">
    <source>
        <dbReference type="SAM" id="SignalP"/>
    </source>
</evidence>
<gene>
    <name evidence="3" type="ORF">RFM42_19340</name>
</gene>
<dbReference type="EMBL" id="JAVIIQ010000007">
    <property type="protein sequence ID" value="MDX8533152.1"/>
    <property type="molecule type" value="Genomic_DNA"/>
</dbReference>
<dbReference type="PANTHER" id="PTHR35535">
    <property type="entry name" value="HEAT SHOCK PROTEIN HSLJ"/>
    <property type="match status" value="1"/>
</dbReference>
<dbReference type="InterPro" id="IPR038670">
    <property type="entry name" value="HslJ-like_sf"/>
</dbReference>
<comment type="caution">
    <text evidence="3">The sequence shown here is derived from an EMBL/GenBank/DDBJ whole genome shotgun (WGS) entry which is preliminary data.</text>
</comment>
<proteinExistence type="predicted"/>
<dbReference type="InterPro" id="IPR053147">
    <property type="entry name" value="Hsp_HslJ-like"/>
</dbReference>
<feature type="signal peptide" evidence="1">
    <location>
        <begin position="1"/>
        <end position="30"/>
    </location>
</feature>
<evidence type="ECO:0000313" key="3">
    <source>
        <dbReference type="EMBL" id="MDX8533152.1"/>
    </source>
</evidence>
<dbReference type="PANTHER" id="PTHR35535:SF1">
    <property type="entry name" value="HEAT SHOCK PROTEIN HSLJ"/>
    <property type="match status" value="1"/>
</dbReference>
<name>A0ABU5A7K5_9HYPH</name>
<evidence type="ECO:0000259" key="2">
    <source>
        <dbReference type="Pfam" id="PF03724"/>
    </source>
</evidence>
<dbReference type="InterPro" id="IPR005184">
    <property type="entry name" value="DUF306_Meta_HslJ"/>
</dbReference>
<feature type="chain" id="PRO_5047062992" evidence="1">
    <location>
        <begin position="31"/>
        <end position="235"/>
    </location>
</feature>
<organism evidence="3 4">
    <name type="scientific">Mesorhizobium vachelliae</name>
    <dbReference type="NCBI Taxonomy" id="3072309"/>
    <lineage>
        <taxon>Bacteria</taxon>
        <taxon>Pseudomonadati</taxon>
        <taxon>Pseudomonadota</taxon>
        <taxon>Alphaproteobacteria</taxon>
        <taxon>Hyphomicrobiales</taxon>
        <taxon>Phyllobacteriaceae</taxon>
        <taxon>Mesorhizobium</taxon>
    </lineage>
</organism>
<dbReference type="Pfam" id="PF03724">
    <property type="entry name" value="META"/>
    <property type="match status" value="1"/>
</dbReference>
<sequence>MSPDSCPSLPLAASLAVLSMCATATSNAAAASLTARGNEPGWQITISDTALSFNALGGETFTVQPAPHPTRQGDADTYLATVDGRQLALTIAARICVDTMSGMPYPQTATVILGDRKFEGCAGEPGDLLHGDWLVDEIREKATVEGSKPTLAFEPDGRIHGNGSCNRFFGNFALTGEALTISETGAAMMMCDQQLMDQERNLLKALGSVHRFEALQTRRVQLLDKDGQRLVSLRR</sequence>
<keyword evidence="1" id="KW-0732">Signal</keyword>
<accession>A0ABU5A7K5</accession>
<dbReference type="RefSeq" id="WP_320249863.1">
    <property type="nucleotide sequence ID" value="NZ_JAVIIQ010000007.1"/>
</dbReference>
<protein>
    <submittedName>
        <fullName evidence="3">META domain-containing protein</fullName>
    </submittedName>
</protein>
<keyword evidence="4" id="KW-1185">Reference proteome</keyword>
<reference evidence="3 4" key="1">
    <citation type="submission" date="2023-08" db="EMBL/GenBank/DDBJ databases">
        <title>Implementing the SeqCode for naming new Mesorhizobium species isolated from Vachellia karroo root nodules.</title>
        <authorList>
            <person name="Van Lill M."/>
        </authorList>
    </citation>
    <scope>NUCLEOTIDE SEQUENCE [LARGE SCALE GENOMIC DNA]</scope>
    <source>
        <strain evidence="3 4">VK25D</strain>
    </source>
</reference>
<feature type="domain" description="DUF306" evidence="2">
    <location>
        <begin position="127"/>
        <end position="233"/>
    </location>
</feature>
<dbReference type="Proteomes" id="UP001285154">
    <property type="component" value="Unassembled WGS sequence"/>
</dbReference>